<feature type="domain" description="PorZ N-terminal beta-propeller" evidence="1">
    <location>
        <begin position="64"/>
        <end position="237"/>
    </location>
</feature>
<dbReference type="AlphaFoldDB" id="A0A327NVX5"/>
<dbReference type="SUPFAM" id="SSF101898">
    <property type="entry name" value="NHL repeat"/>
    <property type="match status" value="1"/>
</dbReference>
<dbReference type="InterPro" id="IPR026444">
    <property type="entry name" value="Secre_tail"/>
</dbReference>
<dbReference type="OrthoDB" id="9807410at2"/>
<accession>A0A327NVX5</accession>
<protein>
    <submittedName>
        <fullName evidence="2">Transcriptional regulator</fullName>
    </submittedName>
</protein>
<dbReference type="NCBIfam" id="TIGR04183">
    <property type="entry name" value="Por_Secre_tail"/>
    <property type="match status" value="1"/>
</dbReference>
<evidence type="ECO:0000313" key="2">
    <source>
        <dbReference type="EMBL" id="RAI78579.1"/>
    </source>
</evidence>
<reference evidence="2 3" key="1">
    <citation type="submission" date="2018-06" db="EMBL/GenBank/DDBJ databases">
        <title>Spirosoma sp. HMF3257 Genome sequencing and assembly.</title>
        <authorList>
            <person name="Kang H."/>
            <person name="Cha I."/>
            <person name="Kim H."/>
            <person name="Kang J."/>
            <person name="Joh K."/>
        </authorList>
    </citation>
    <scope>NUCLEOTIDE SEQUENCE [LARGE SCALE GENOMIC DNA]</scope>
    <source>
        <strain evidence="2 3">HMF3257</strain>
    </source>
</reference>
<name>A0A327NVX5_9BACT</name>
<organism evidence="2 3">
    <name type="scientific">Spirosoma telluris</name>
    <dbReference type="NCBI Taxonomy" id="2183553"/>
    <lineage>
        <taxon>Bacteria</taxon>
        <taxon>Pseudomonadati</taxon>
        <taxon>Bacteroidota</taxon>
        <taxon>Cytophagia</taxon>
        <taxon>Cytophagales</taxon>
        <taxon>Cytophagaceae</taxon>
        <taxon>Spirosoma</taxon>
    </lineage>
</organism>
<dbReference type="Gene3D" id="2.60.40.4070">
    <property type="match status" value="1"/>
</dbReference>
<proteinExistence type="predicted"/>
<comment type="caution">
    <text evidence="2">The sequence shown here is derived from an EMBL/GenBank/DDBJ whole genome shotgun (WGS) entry which is preliminary data.</text>
</comment>
<keyword evidence="3" id="KW-1185">Reference proteome</keyword>
<dbReference type="Proteomes" id="UP000249016">
    <property type="component" value="Unassembled WGS sequence"/>
</dbReference>
<dbReference type="Gene3D" id="2.130.10.10">
    <property type="entry name" value="YVTN repeat-like/Quinoprotein amine dehydrogenase"/>
    <property type="match status" value="1"/>
</dbReference>
<gene>
    <name evidence="2" type="ORF">HMF3257_23855</name>
</gene>
<dbReference type="SUPFAM" id="SSF63829">
    <property type="entry name" value="Calcium-dependent phosphotriesterase"/>
    <property type="match status" value="1"/>
</dbReference>
<dbReference type="EMBL" id="QLII01000001">
    <property type="protein sequence ID" value="RAI78579.1"/>
    <property type="molecule type" value="Genomic_DNA"/>
</dbReference>
<dbReference type="InterPro" id="IPR011110">
    <property type="entry name" value="Reg_prop"/>
</dbReference>
<dbReference type="InterPro" id="IPR048954">
    <property type="entry name" value="PorZ_N"/>
</dbReference>
<dbReference type="InterPro" id="IPR015943">
    <property type="entry name" value="WD40/YVTN_repeat-like_dom_sf"/>
</dbReference>
<evidence type="ECO:0000313" key="3">
    <source>
        <dbReference type="Proteomes" id="UP000249016"/>
    </source>
</evidence>
<evidence type="ECO:0000259" key="1">
    <source>
        <dbReference type="Pfam" id="PF21544"/>
    </source>
</evidence>
<dbReference type="Pfam" id="PF07494">
    <property type="entry name" value="Reg_prop"/>
    <property type="match status" value="1"/>
</dbReference>
<sequence>MNSTRYRLIKKAGLEKLPSKSCFLLVFFYLSFVTQQSALSQIGIWQTHVSYQSGQSVAVIGTKIYAATQNGFFYYDRITHETTTLSKTAGLSDVGISRLLYLDDQKKLLIAYRNGNLDFLTLTDIGEPGTVTNVNTIVSASSLPASRGINHLNRIGNNAYLSTDFGLVVLDLLKNEIRDTYFSQRADGSPLPIYQTTATNDSLYALTGPLVSTGTGLKLRAVRFATSVNIVDPANWRTVQEPGLQLESIVANQGRLSATVNGVGVYERQSGKWTLTQSLANPLIRQFPASTGILLATNKAITLPGSGQFSGSLLVDPREVLADGSTIWVADTKSGLLYGNGGQFQRIAPEGPTRDQFASLFTYPQTLVALPIGPLDATLLTSNQPPAESFSIPANRWVSSLPTGLTRGFNSAAYSPTDQQLYLGSFGGGLWSQIEGQTPVAVTLPATISPFISSLATDIDGNLWITTGRTVSSQQATLHVRRADGSFQSFPIVSQTNIVQIIPDDNGFLWLRPDLGGGLLVVDPQTNRSRFLTTQTGQGGLLSNSIRALVKDRNGSIWVGTDLGPTVFDSPYAAFDVTIDAQPPLLNRRRLLANELITAIAVDGGNRKWIGTQKGIYHVAADGSQLLDTFTAENSPLPNNIVQAVAIEPTSGKVFIETGASGSLNGLVSYQGPATEPAELLTSLTIFPNPVRPDFTGTVGINGLTENAAVKILDAGGQLVYETKSQGGTASWNLRDYRGRQVQTGIYLVVVVTADGSEGLRGKLAVVR</sequence>
<dbReference type="Pfam" id="PF21544">
    <property type="entry name" value="PorZ_N_b_propeller"/>
    <property type="match status" value="1"/>
</dbReference>